<dbReference type="InterPro" id="IPR011009">
    <property type="entry name" value="Kinase-like_dom_sf"/>
</dbReference>
<dbReference type="InterPro" id="IPR015897">
    <property type="entry name" value="CHK_kinase-like"/>
</dbReference>
<dbReference type="Proteomes" id="UP000019118">
    <property type="component" value="Unassembled WGS sequence"/>
</dbReference>
<proteinExistence type="predicted"/>
<dbReference type="SUPFAM" id="SSF56112">
    <property type="entry name" value="Protein kinase-like (PK-like)"/>
    <property type="match status" value="1"/>
</dbReference>
<accession>A0AAR5P078</accession>
<name>A0AAR5P078_DENPD</name>
<feature type="domain" description="CHK kinase-like" evidence="1">
    <location>
        <begin position="119"/>
        <end position="311"/>
    </location>
</feature>
<reference evidence="3" key="1">
    <citation type="journal article" date="2013" name="Genome Biol.">
        <title>Draft genome of the mountain pine beetle, Dendroctonus ponderosae Hopkins, a major forest pest.</title>
        <authorList>
            <person name="Keeling C.I."/>
            <person name="Yuen M.M."/>
            <person name="Liao N.Y."/>
            <person name="Docking T.R."/>
            <person name="Chan S.K."/>
            <person name="Taylor G.A."/>
            <person name="Palmquist D.L."/>
            <person name="Jackman S.D."/>
            <person name="Nguyen A."/>
            <person name="Li M."/>
            <person name="Henderson H."/>
            <person name="Janes J.K."/>
            <person name="Zhao Y."/>
            <person name="Pandoh P."/>
            <person name="Moore R."/>
            <person name="Sperling F.A."/>
            <person name="Huber D.P."/>
            <person name="Birol I."/>
            <person name="Jones S.J."/>
            <person name="Bohlmann J."/>
        </authorList>
    </citation>
    <scope>NUCLEOTIDE SEQUENCE</scope>
</reference>
<dbReference type="PANTHER" id="PTHR11012:SF30">
    <property type="entry name" value="PROTEIN KINASE-LIKE DOMAIN-CONTAINING"/>
    <property type="match status" value="1"/>
</dbReference>
<evidence type="ECO:0000313" key="2">
    <source>
        <dbReference type="EnsemblMetazoa" id="XP_019754578.1"/>
    </source>
</evidence>
<reference evidence="2" key="2">
    <citation type="submission" date="2024-08" db="UniProtKB">
        <authorList>
            <consortium name="EnsemblMetazoa"/>
        </authorList>
    </citation>
    <scope>IDENTIFICATION</scope>
</reference>
<evidence type="ECO:0000259" key="1">
    <source>
        <dbReference type="SMART" id="SM00587"/>
    </source>
</evidence>
<dbReference type="Gene3D" id="3.90.1200.10">
    <property type="match status" value="1"/>
</dbReference>
<dbReference type="InterPro" id="IPR004119">
    <property type="entry name" value="EcKL"/>
</dbReference>
<organism evidence="2 3">
    <name type="scientific">Dendroctonus ponderosae</name>
    <name type="common">Mountain pine beetle</name>
    <dbReference type="NCBI Taxonomy" id="77166"/>
    <lineage>
        <taxon>Eukaryota</taxon>
        <taxon>Metazoa</taxon>
        <taxon>Ecdysozoa</taxon>
        <taxon>Arthropoda</taxon>
        <taxon>Hexapoda</taxon>
        <taxon>Insecta</taxon>
        <taxon>Pterygota</taxon>
        <taxon>Neoptera</taxon>
        <taxon>Endopterygota</taxon>
        <taxon>Coleoptera</taxon>
        <taxon>Polyphaga</taxon>
        <taxon>Cucujiformia</taxon>
        <taxon>Curculionidae</taxon>
        <taxon>Scolytinae</taxon>
        <taxon>Dendroctonus</taxon>
    </lineage>
</organism>
<dbReference type="PANTHER" id="PTHR11012">
    <property type="entry name" value="PROTEIN KINASE-LIKE DOMAIN-CONTAINING"/>
    <property type="match status" value="1"/>
</dbReference>
<keyword evidence="3" id="KW-1185">Reference proteome</keyword>
<dbReference type="SMART" id="SM00587">
    <property type="entry name" value="CHK"/>
    <property type="match status" value="1"/>
</dbReference>
<sequence>MDVRETVQNILKRVAEVEGIKNCDITSNLEALNGDGFLSEFYTGTIQNKDTGKIENIYIKVTPPRKFEIVEPAFRNEVNFYSKVFPELDRFQKERGVKDPFGNIPKYFCGSLDKHHEHLAFVNLKAENYVLFDKSQFMDEKHLKVLFDIYGKFHALSFAFKAQNFEKYNELIRPVQNIFGVFSTTESLNKRMQENFKSALDYVNENSKHNVGKIQPLVDDFDNYKSRGFNYAGKYAAWTHGDCWSNNLMFKYCSNGELENIKLVDHQLGRDSTPVHDLSYLFYSGASKTEFDKLDYYLDLYYQSFSKFARELGADPNELLPLEALKSDWKTYGFLGVYLAVMVWEIKFMPKTLIQEEAAKLDQSEDPLEQLVELGKKGRSHPSFKRNISDILIHAAEYGII</sequence>
<protein>
    <recommendedName>
        <fullName evidence="1">CHK kinase-like domain-containing protein</fullName>
    </recommendedName>
</protein>
<dbReference type="Pfam" id="PF02958">
    <property type="entry name" value="EcKL"/>
    <property type="match status" value="1"/>
</dbReference>
<dbReference type="EnsemblMetazoa" id="XM_019899019.1">
    <property type="protein sequence ID" value="XP_019754578.1"/>
    <property type="gene ID" value="LOC109533640"/>
</dbReference>
<dbReference type="AlphaFoldDB" id="A0AAR5P078"/>
<evidence type="ECO:0000313" key="3">
    <source>
        <dbReference type="Proteomes" id="UP000019118"/>
    </source>
</evidence>